<keyword evidence="3" id="KW-1185">Reference proteome</keyword>
<evidence type="ECO:0000256" key="1">
    <source>
        <dbReference type="SAM" id="MobiDB-lite"/>
    </source>
</evidence>
<dbReference type="Proteomes" id="UP000324222">
    <property type="component" value="Unassembled WGS sequence"/>
</dbReference>
<accession>A0A5B7HJU2</accession>
<feature type="region of interest" description="Disordered" evidence="1">
    <location>
        <begin position="71"/>
        <end position="110"/>
    </location>
</feature>
<comment type="caution">
    <text evidence="2">The sequence shown here is derived from an EMBL/GenBank/DDBJ whole genome shotgun (WGS) entry which is preliminary data.</text>
</comment>
<dbReference type="EMBL" id="VSRR010029546">
    <property type="protein sequence ID" value="MPC69507.1"/>
    <property type="molecule type" value="Genomic_DNA"/>
</dbReference>
<protein>
    <submittedName>
        <fullName evidence="2">Uncharacterized protein</fullName>
    </submittedName>
</protein>
<evidence type="ECO:0000313" key="2">
    <source>
        <dbReference type="EMBL" id="MPC69507.1"/>
    </source>
</evidence>
<sequence length="219" mass="23468">MYYYEYLPAGDVSWRERLHLPVLNEIIVSGWCGGGGDGGFPRYNSCDGHHGAGRVSGHAAPGPSLALTCRPTSCLPPPRRLQSPPGGAVLDSSSSKPGQAAPGTSRYAGHAHLYPGGPLSGCAERHGRARVATRAGRREAGATCFRESGPGHTPTWLFPRPPPTSQPHGYQRPPWKGNRRPSLRDITPAESPSPRLAASRCVWLRCEPSRYHGNTSPLP</sequence>
<proteinExistence type="predicted"/>
<dbReference type="AlphaFoldDB" id="A0A5B7HJU2"/>
<evidence type="ECO:0000313" key="3">
    <source>
        <dbReference type="Proteomes" id="UP000324222"/>
    </source>
</evidence>
<name>A0A5B7HJU2_PORTR</name>
<gene>
    <name evidence="2" type="ORF">E2C01_063734</name>
</gene>
<organism evidence="2 3">
    <name type="scientific">Portunus trituberculatus</name>
    <name type="common">Swimming crab</name>
    <name type="synonym">Neptunus trituberculatus</name>
    <dbReference type="NCBI Taxonomy" id="210409"/>
    <lineage>
        <taxon>Eukaryota</taxon>
        <taxon>Metazoa</taxon>
        <taxon>Ecdysozoa</taxon>
        <taxon>Arthropoda</taxon>
        <taxon>Crustacea</taxon>
        <taxon>Multicrustacea</taxon>
        <taxon>Malacostraca</taxon>
        <taxon>Eumalacostraca</taxon>
        <taxon>Eucarida</taxon>
        <taxon>Decapoda</taxon>
        <taxon>Pleocyemata</taxon>
        <taxon>Brachyura</taxon>
        <taxon>Eubrachyura</taxon>
        <taxon>Portunoidea</taxon>
        <taxon>Portunidae</taxon>
        <taxon>Portuninae</taxon>
        <taxon>Portunus</taxon>
    </lineage>
</organism>
<feature type="region of interest" description="Disordered" evidence="1">
    <location>
        <begin position="134"/>
        <end position="197"/>
    </location>
</feature>
<reference evidence="2 3" key="1">
    <citation type="submission" date="2019-05" db="EMBL/GenBank/DDBJ databases">
        <title>Another draft genome of Portunus trituberculatus and its Hox gene families provides insights of decapod evolution.</title>
        <authorList>
            <person name="Jeong J.-H."/>
            <person name="Song I."/>
            <person name="Kim S."/>
            <person name="Choi T."/>
            <person name="Kim D."/>
            <person name="Ryu S."/>
            <person name="Kim W."/>
        </authorList>
    </citation>
    <scope>NUCLEOTIDE SEQUENCE [LARGE SCALE GENOMIC DNA]</scope>
    <source>
        <tissue evidence="2">Muscle</tissue>
    </source>
</reference>